<dbReference type="Pfam" id="PF03221">
    <property type="entry name" value="HTH_Tnp_Tc5"/>
    <property type="match status" value="1"/>
</dbReference>
<dbReference type="InterPro" id="IPR009057">
    <property type="entry name" value="Homeodomain-like_sf"/>
</dbReference>
<sequence length="164" mass="19054">MAAKRSSYKISYKLRVVDYAKEHGNRATARVLGPPPTEKMIRVWRQQEEQLMRAQKGKHNLRCPVPHWSELEDDIKTWVLDERNSGRSVSTKMIIHEAMRVAEQRGIQNFAGTEGWCYRFMKRKGLSMRTKTSIAQKMPAAYEEKILDDDEDFSGVEDDEEFSG</sequence>
<dbReference type="Gene3D" id="1.10.10.60">
    <property type="entry name" value="Homeodomain-like"/>
    <property type="match status" value="1"/>
</dbReference>
<dbReference type="PROSITE" id="PS51253">
    <property type="entry name" value="HTH_CENPB"/>
    <property type="match status" value="1"/>
</dbReference>
<evidence type="ECO:0000256" key="1">
    <source>
        <dbReference type="ARBA" id="ARBA00023125"/>
    </source>
</evidence>
<evidence type="ECO:0000313" key="3">
    <source>
        <dbReference type="EMBL" id="CAI9720397.1"/>
    </source>
</evidence>
<dbReference type="SUPFAM" id="SSF46689">
    <property type="entry name" value="Homeodomain-like"/>
    <property type="match status" value="1"/>
</dbReference>
<dbReference type="SMART" id="SM00674">
    <property type="entry name" value="CENPB"/>
    <property type="match status" value="1"/>
</dbReference>
<dbReference type="InterPro" id="IPR006600">
    <property type="entry name" value="HTH_CenpB_DNA-bd_dom"/>
</dbReference>
<proteinExistence type="predicted"/>
<protein>
    <submittedName>
        <fullName evidence="3">Transposable element with KRAB</fullName>
    </submittedName>
</protein>
<feature type="domain" description="HTH CENPB-type" evidence="2">
    <location>
        <begin position="59"/>
        <end position="130"/>
    </location>
</feature>
<accession>A0AA36F0X6</accession>
<dbReference type="EMBL" id="OX597816">
    <property type="protein sequence ID" value="CAI9720397.1"/>
    <property type="molecule type" value="Genomic_DNA"/>
</dbReference>
<keyword evidence="1" id="KW-0238">DNA-binding</keyword>
<dbReference type="Proteomes" id="UP001162480">
    <property type="component" value="Chromosome 3"/>
</dbReference>
<name>A0AA36F0X6_OCTVU</name>
<evidence type="ECO:0000313" key="4">
    <source>
        <dbReference type="Proteomes" id="UP001162480"/>
    </source>
</evidence>
<evidence type="ECO:0000259" key="2">
    <source>
        <dbReference type="PROSITE" id="PS51253"/>
    </source>
</evidence>
<reference evidence="3" key="1">
    <citation type="submission" date="2023-08" db="EMBL/GenBank/DDBJ databases">
        <authorList>
            <person name="Alioto T."/>
            <person name="Alioto T."/>
            <person name="Gomez Garrido J."/>
        </authorList>
    </citation>
    <scope>NUCLEOTIDE SEQUENCE</scope>
</reference>
<gene>
    <name evidence="3" type="ORF">OCTVUL_1B012394</name>
</gene>
<dbReference type="AlphaFoldDB" id="A0AA36F0X6"/>
<dbReference type="GO" id="GO:0003677">
    <property type="term" value="F:DNA binding"/>
    <property type="evidence" value="ECO:0007669"/>
    <property type="project" value="UniProtKB-KW"/>
</dbReference>
<organism evidence="3 4">
    <name type="scientific">Octopus vulgaris</name>
    <name type="common">Common octopus</name>
    <dbReference type="NCBI Taxonomy" id="6645"/>
    <lineage>
        <taxon>Eukaryota</taxon>
        <taxon>Metazoa</taxon>
        <taxon>Spiralia</taxon>
        <taxon>Lophotrochozoa</taxon>
        <taxon>Mollusca</taxon>
        <taxon>Cephalopoda</taxon>
        <taxon>Coleoidea</taxon>
        <taxon>Octopodiformes</taxon>
        <taxon>Octopoda</taxon>
        <taxon>Incirrata</taxon>
        <taxon>Octopodidae</taxon>
        <taxon>Octopus</taxon>
    </lineage>
</organism>
<keyword evidence="4" id="KW-1185">Reference proteome</keyword>